<dbReference type="HAMAP" id="MF_00127">
    <property type="entry name" value="His_tRNA_synth"/>
    <property type="match status" value="1"/>
</dbReference>
<keyword evidence="5 10" id="KW-0547">Nucleotide-binding</keyword>
<keyword evidence="4 10" id="KW-0436">Ligase</keyword>
<feature type="binding site" evidence="11">
    <location>
        <begin position="262"/>
        <end position="263"/>
    </location>
    <ligand>
        <name>L-histidine</name>
        <dbReference type="ChEBI" id="CHEBI:57595"/>
    </ligand>
</feature>
<evidence type="ECO:0000256" key="5">
    <source>
        <dbReference type="ARBA" id="ARBA00022741"/>
    </source>
</evidence>
<keyword evidence="14" id="KW-1185">Reference proteome</keyword>
<evidence type="ECO:0000313" key="14">
    <source>
        <dbReference type="Proteomes" id="UP000031971"/>
    </source>
</evidence>
<dbReference type="OrthoDB" id="9800814at2"/>
<dbReference type="Pfam" id="PF13393">
    <property type="entry name" value="tRNA-synt_His"/>
    <property type="match status" value="1"/>
</dbReference>
<dbReference type="InterPro" id="IPR004516">
    <property type="entry name" value="HisRS/HisZ"/>
</dbReference>
<feature type="binding site" evidence="11">
    <location>
        <position position="130"/>
    </location>
    <ligand>
        <name>L-histidine</name>
        <dbReference type="ChEBI" id="CHEBI:57595"/>
    </ligand>
</feature>
<evidence type="ECO:0000313" key="13">
    <source>
        <dbReference type="EMBL" id="KIM00278.1"/>
    </source>
</evidence>
<dbReference type="GO" id="GO:0005737">
    <property type="term" value="C:cytoplasm"/>
    <property type="evidence" value="ECO:0007669"/>
    <property type="project" value="UniProtKB-SubCell"/>
</dbReference>
<dbReference type="InterPro" id="IPR036621">
    <property type="entry name" value="Anticodon-bd_dom_sf"/>
</dbReference>
<feature type="binding site" evidence="11">
    <location>
        <position position="112"/>
    </location>
    <ligand>
        <name>L-histidine</name>
        <dbReference type="ChEBI" id="CHEBI:57595"/>
    </ligand>
</feature>
<dbReference type="InterPro" id="IPR045864">
    <property type="entry name" value="aa-tRNA-synth_II/BPL/LPL"/>
</dbReference>
<keyword evidence="6 10" id="KW-0067">ATP-binding</keyword>
<sequence length="412" mass="45716">MSSLQPVRGTHDLLPDESRRHRRVEEIAFSAARRYGFGEIMTPIFEFTDVFARTLGETSDVVTKEMYTFSDRSGESITLRPEGTAGVARAFISGGLAQSLPLKLFYRGPMFRHERPQKGRLRQFHQVGVELLGVESPLADVEVIALAWRVLSELGLASKVRLEINTLGDAESRETYRNTLVAYLSEFREALSEDSRNRLERNPLRILDSKDEGDRRIVENAPLMNDSLSPAAREFFAQVTDGLHALGIPFVLNSRLVRGLDYYCHTAFEFTTTELGAQGTVLAGGRYDELIATMGGVRTPGIGWAAGVERLSMLVGDIPDTVRPISVIPMGDAVAAMVVAERLRRMGCNVEMGFSGNMKKRMARANKVNARFAVILGEEESARKAVTIRDLDTSTQDEVPLAQLEEHLGRLL</sequence>
<dbReference type="Proteomes" id="UP000031971">
    <property type="component" value="Unassembled WGS sequence"/>
</dbReference>
<protein>
    <recommendedName>
        <fullName evidence="10">Histidine--tRNA ligase</fullName>
        <ecNumber evidence="10">6.1.1.21</ecNumber>
    </recommendedName>
    <alternativeName>
        <fullName evidence="10">Histidyl-tRNA synthetase</fullName>
        <shortName evidence="10">HisRS</shortName>
    </alternativeName>
</protein>
<dbReference type="EC" id="6.1.1.21" evidence="10"/>
<dbReference type="InterPro" id="IPR041715">
    <property type="entry name" value="HisRS-like_core"/>
</dbReference>
<evidence type="ECO:0000256" key="3">
    <source>
        <dbReference type="ARBA" id="ARBA00022490"/>
    </source>
</evidence>
<dbReference type="GO" id="GO:0005524">
    <property type="term" value="F:ATP binding"/>
    <property type="evidence" value="ECO:0007669"/>
    <property type="project" value="UniProtKB-UniRule"/>
</dbReference>
<dbReference type="RefSeq" id="WP_009870085.1">
    <property type="nucleotide sequence ID" value="NZ_JXSL01000020.1"/>
</dbReference>
<dbReference type="EMBL" id="JXSL01000020">
    <property type="protein sequence ID" value="KIM00278.1"/>
    <property type="molecule type" value="Genomic_DNA"/>
</dbReference>
<dbReference type="STRING" id="272627.CCC_03066"/>
<dbReference type="InterPro" id="IPR004154">
    <property type="entry name" value="Anticodon-bd"/>
</dbReference>
<dbReference type="NCBIfam" id="TIGR00442">
    <property type="entry name" value="hisS"/>
    <property type="match status" value="1"/>
</dbReference>
<gene>
    <name evidence="10" type="primary">hisS</name>
    <name evidence="13" type="ORF">CCC_03066</name>
</gene>
<dbReference type="SUPFAM" id="SSF55681">
    <property type="entry name" value="Class II aaRS and biotin synthetases"/>
    <property type="match status" value="1"/>
</dbReference>
<dbReference type="PIRSF" id="PIRSF001549">
    <property type="entry name" value="His-tRNA_synth"/>
    <property type="match status" value="1"/>
</dbReference>
<evidence type="ECO:0000256" key="11">
    <source>
        <dbReference type="PIRSR" id="PIRSR001549-1"/>
    </source>
</evidence>
<dbReference type="PANTHER" id="PTHR43707">
    <property type="entry name" value="HISTIDYL-TRNA SYNTHETASE"/>
    <property type="match status" value="1"/>
</dbReference>
<comment type="similarity">
    <text evidence="1 10">Belongs to the class-II aminoacyl-tRNA synthetase family.</text>
</comment>
<evidence type="ECO:0000256" key="1">
    <source>
        <dbReference type="ARBA" id="ARBA00008226"/>
    </source>
</evidence>
<dbReference type="PANTHER" id="PTHR43707:SF1">
    <property type="entry name" value="HISTIDINE--TRNA LIGASE, MITOCHONDRIAL-RELATED"/>
    <property type="match status" value="1"/>
</dbReference>
<dbReference type="Gene3D" id="3.40.50.800">
    <property type="entry name" value="Anticodon-binding domain"/>
    <property type="match status" value="1"/>
</dbReference>
<dbReference type="Gene3D" id="3.30.930.10">
    <property type="entry name" value="Bira Bifunctional Protein, Domain 2"/>
    <property type="match status" value="1"/>
</dbReference>
<keyword evidence="7 10" id="KW-0648">Protein biosynthesis</keyword>
<dbReference type="InterPro" id="IPR033656">
    <property type="entry name" value="HisRS_anticodon"/>
</dbReference>
<evidence type="ECO:0000256" key="8">
    <source>
        <dbReference type="ARBA" id="ARBA00023146"/>
    </source>
</evidence>
<comment type="subcellular location">
    <subcellularLocation>
        <location evidence="10">Cytoplasm</location>
    </subcellularLocation>
</comment>
<evidence type="ECO:0000259" key="12">
    <source>
        <dbReference type="PROSITE" id="PS50862"/>
    </source>
</evidence>
<evidence type="ECO:0000256" key="2">
    <source>
        <dbReference type="ARBA" id="ARBA00011738"/>
    </source>
</evidence>
<accession>A0A0C2UFI5</accession>
<keyword evidence="8 10" id="KW-0030">Aminoacyl-tRNA synthetase</keyword>
<evidence type="ECO:0000256" key="7">
    <source>
        <dbReference type="ARBA" id="ARBA00022917"/>
    </source>
</evidence>
<evidence type="ECO:0000256" key="9">
    <source>
        <dbReference type="ARBA" id="ARBA00047639"/>
    </source>
</evidence>
<feature type="binding site" evidence="11">
    <location>
        <position position="258"/>
    </location>
    <ligand>
        <name>L-histidine</name>
        <dbReference type="ChEBI" id="CHEBI:57595"/>
    </ligand>
</feature>
<evidence type="ECO:0000256" key="4">
    <source>
        <dbReference type="ARBA" id="ARBA00022598"/>
    </source>
</evidence>
<comment type="catalytic activity">
    <reaction evidence="9 10">
        <text>tRNA(His) + L-histidine + ATP = L-histidyl-tRNA(His) + AMP + diphosphate + H(+)</text>
        <dbReference type="Rhea" id="RHEA:17313"/>
        <dbReference type="Rhea" id="RHEA-COMP:9665"/>
        <dbReference type="Rhea" id="RHEA-COMP:9689"/>
        <dbReference type="ChEBI" id="CHEBI:15378"/>
        <dbReference type="ChEBI" id="CHEBI:30616"/>
        <dbReference type="ChEBI" id="CHEBI:33019"/>
        <dbReference type="ChEBI" id="CHEBI:57595"/>
        <dbReference type="ChEBI" id="CHEBI:78442"/>
        <dbReference type="ChEBI" id="CHEBI:78527"/>
        <dbReference type="ChEBI" id="CHEBI:456215"/>
        <dbReference type="EC" id="6.1.1.21"/>
    </reaction>
</comment>
<dbReference type="CDD" id="cd00859">
    <property type="entry name" value="HisRS_anticodon"/>
    <property type="match status" value="1"/>
</dbReference>
<dbReference type="InterPro" id="IPR006195">
    <property type="entry name" value="aa-tRNA-synth_II"/>
</dbReference>
<dbReference type="CDD" id="cd00773">
    <property type="entry name" value="HisRS-like_core"/>
    <property type="match status" value="1"/>
</dbReference>
<evidence type="ECO:0000256" key="6">
    <source>
        <dbReference type="ARBA" id="ARBA00022840"/>
    </source>
</evidence>
<dbReference type="GO" id="GO:0004821">
    <property type="term" value="F:histidine-tRNA ligase activity"/>
    <property type="evidence" value="ECO:0007669"/>
    <property type="project" value="UniProtKB-UniRule"/>
</dbReference>
<dbReference type="GO" id="GO:0006427">
    <property type="term" value="P:histidyl-tRNA aminoacylation"/>
    <property type="evidence" value="ECO:0007669"/>
    <property type="project" value="UniProtKB-UniRule"/>
</dbReference>
<comment type="caution">
    <text evidence="13">The sequence shown here is derived from an EMBL/GenBank/DDBJ whole genome shotgun (WGS) entry which is preliminary data.</text>
</comment>
<dbReference type="PROSITE" id="PS50862">
    <property type="entry name" value="AA_TRNA_LIGASE_II"/>
    <property type="match status" value="1"/>
</dbReference>
<reference evidence="13 14" key="1">
    <citation type="submission" date="2015-01" db="EMBL/GenBank/DDBJ databases">
        <title>Genome Sequence of Magnetospirillum magnetotacticum Strain MS-1.</title>
        <authorList>
            <person name="Marinov G.K."/>
            <person name="Smalley M.D."/>
            <person name="DeSalvo G."/>
        </authorList>
    </citation>
    <scope>NUCLEOTIDE SEQUENCE [LARGE SCALE GENOMIC DNA]</scope>
    <source>
        <strain evidence="13 14">MS-1</strain>
    </source>
</reference>
<feature type="binding site" evidence="11">
    <location>
        <position position="126"/>
    </location>
    <ligand>
        <name>L-histidine</name>
        <dbReference type="ChEBI" id="CHEBI:57595"/>
    </ligand>
</feature>
<organism evidence="13 14">
    <name type="scientific">Paramagnetospirillum magnetotacticum MS-1</name>
    <dbReference type="NCBI Taxonomy" id="272627"/>
    <lineage>
        <taxon>Bacteria</taxon>
        <taxon>Pseudomonadati</taxon>
        <taxon>Pseudomonadota</taxon>
        <taxon>Alphaproteobacteria</taxon>
        <taxon>Rhodospirillales</taxon>
        <taxon>Magnetospirillaceae</taxon>
        <taxon>Paramagnetospirillum</taxon>
    </lineage>
</organism>
<dbReference type="SUPFAM" id="SSF52954">
    <property type="entry name" value="Class II aaRS ABD-related"/>
    <property type="match status" value="1"/>
</dbReference>
<dbReference type="InterPro" id="IPR015807">
    <property type="entry name" value="His-tRNA-ligase"/>
</dbReference>
<name>A0A0C2UFI5_PARME</name>
<comment type="subunit">
    <text evidence="2 10">Homodimer.</text>
</comment>
<keyword evidence="3 10" id="KW-0963">Cytoplasm</keyword>
<feature type="binding site" evidence="11">
    <location>
        <begin position="82"/>
        <end position="84"/>
    </location>
    <ligand>
        <name>L-histidine</name>
        <dbReference type="ChEBI" id="CHEBI:57595"/>
    </ligand>
</feature>
<evidence type="ECO:0000256" key="10">
    <source>
        <dbReference type="HAMAP-Rule" id="MF_00127"/>
    </source>
</evidence>
<dbReference type="AlphaFoldDB" id="A0A0C2UFI5"/>
<proteinExistence type="inferred from homology"/>
<dbReference type="Pfam" id="PF03129">
    <property type="entry name" value="HGTP_anticodon"/>
    <property type="match status" value="1"/>
</dbReference>
<feature type="domain" description="Aminoacyl-transfer RNA synthetases class-II family profile" evidence="12">
    <location>
        <begin position="1"/>
        <end position="324"/>
    </location>
</feature>